<evidence type="ECO:0000313" key="2">
    <source>
        <dbReference type="EMBL" id="EDM50915.1"/>
    </source>
</evidence>
<feature type="domain" description="Carrier" evidence="1">
    <location>
        <begin position="18"/>
        <end position="58"/>
    </location>
</feature>
<comment type="caution">
    <text evidence="2">The sequence shown here is derived from an EMBL/GenBank/DDBJ whole genome shotgun (WGS) entry which is preliminary data.</text>
</comment>
<dbReference type="AlphaFoldDB" id="A5Z7K8"/>
<dbReference type="InterPro" id="IPR036736">
    <property type="entry name" value="ACP-like_sf"/>
</dbReference>
<dbReference type="RefSeq" id="WP_005363127.1">
    <property type="nucleotide sequence ID" value="NZ_DS264285.1"/>
</dbReference>
<evidence type="ECO:0000313" key="3">
    <source>
        <dbReference type="Proteomes" id="UP000006000"/>
    </source>
</evidence>
<accession>A5Z7K8</accession>
<dbReference type="Gene3D" id="1.10.1200.10">
    <property type="entry name" value="ACP-like"/>
    <property type="match status" value="1"/>
</dbReference>
<dbReference type="SUPFAM" id="SSF47336">
    <property type="entry name" value="ACP-like"/>
    <property type="match status" value="1"/>
</dbReference>
<reference evidence="2 3" key="2">
    <citation type="submission" date="2007-04" db="EMBL/GenBank/DDBJ databases">
        <title>Draft genome sequence of Eubacterium ventriosum (ATCC 27560).</title>
        <authorList>
            <person name="Sudarsanam P."/>
            <person name="Ley R."/>
            <person name="Guruge J."/>
            <person name="Turnbaugh P.J."/>
            <person name="Mahowald M."/>
            <person name="Liep D."/>
            <person name="Gordon J."/>
        </authorList>
    </citation>
    <scope>NUCLEOTIDE SEQUENCE [LARGE SCALE GENOMIC DNA]</scope>
    <source>
        <strain evidence="2 3">ATCC 27560</strain>
    </source>
</reference>
<gene>
    <name evidence="2" type="ORF">EUBVEN_01695</name>
</gene>
<dbReference type="EMBL" id="AAVL02000035">
    <property type="protein sequence ID" value="EDM50915.1"/>
    <property type="molecule type" value="Genomic_DNA"/>
</dbReference>
<sequence length="91" mass="10629">MNEILKIKMILEDIGIEINIDEKNCDDIDLTEYIEDSMEFMEFMMNVEEEFEIDIPDECMSLEAIKSLNGFLNIIISCKEEQKKDGLNSKL</sequence>
<dbReference type="Proteomes" id="UP000006000">
    <property type="component" value="Unassembled WGS sequence"/>
</dbReference>
<reference evidence="2 3" key="1">
    <citation type="submission" date="2007-03" db="EMBL/GenBank/DDBJ databases">
        <authorList>
            <person name="Fulton L."/>
            <person name="Clifton S."/>
            <person name="Fulton B."/>
            <person name="Xu J."/>
            <person name="Minx P."/>
            <person name="Pepin K.H."/>
            <person name="Johnson M."/>
            <person name="Thiruvilangam P."/>
            <person name="Bhonagiri V."/>
            <person name="Nash W.E."/>
            <person name="Mardis E.R."/>
            <person name="Wilson R.K."/>
        </authorList>
    </citation>
    <scope>NUCLEOTIDE SEQUENCE [LARGE SCALE GENOMIC DNA]</scope>
    <source>
        <strain evidence="2 3">ATCC 27560</strain>
    </source>
</reference>
<dbReference type="InterPro" id="IPR009081">
    <property type="entry name" value="PP-bd_ACP"/>
</dbReference>
<evidence type="ECO:0000259" key="1">
    <source>
        <dbReference type="Pfam" id="PF00550"/>
    </source>
</evidence>
<dbReference type="Pfam" id="PF00550">
    <property type="entry name" value="PP-binding"/>
    <property type="match status" value="1"/>
</dbReference>
<proteinExistence type="predicted"/>
<name>A5Z7K8_9FIRM</name>
<protein>
    <recommendedName>
        <fullName evidence="1">Carrier domain-containing protein</fullName>
    </recommendedName>
</protein>
<organism evidence="2 3">
    <name type="scientific">Eubacterium ventriosum ATCC 27560</name>
    <dbReference type="NCBI Taxonomy" id="411463"/>
    <lineage>
        <taxon>Bacteria</taxon>
        <taxon>Bacillati</taxon>
        <taxon>Bacillota</taxon>
        <taxon>Clostridia</taxon>
        <taxon>Eubacteriales</taxon>
        <taxon>Eubacteriaceae</taxon>
        <taxon>Eubacterium</taxon>
    </lineage>
</organism>
<dbReference type="HOGENOM" id="CLU_2422549_0_0_9"/>